<keyword evidence="5" id="KW-0800">Toxin</keyword>
<evidence type="ECO:0000256" key="3">
    <source>
        <dbReference type="ARBA" id="ARBA00022723"/>
    </source>
</evidence>
<dbReference type="GO" id="GO:0000287">
    <property type="term" value="F:magnesium ion binding"/>
    <property type="evidence" value="ECO:0007669"/>
    <property type="project" value="UniProtKB-UniRule"/>
</dbReference>
<dbReference type="EMBL" id="VYDA01000358">
    <property type="protein sequence ID" value="MYH62030.1"/>
    <property type="molecule type" value="Genomic_DNA"/>
</dbReference>
<keyword evidence="4 5" id="KW-0378">Hydrolase</keyword>
<accession>A0A6B1G0M5</accession>
<keyword evidence="1 5" id="KW-1277">Toxin-antitoxin system</keyword>
<keyword evidence="5" id="KW-0460">Magnesium</keyword>
<evidence type="ECO:0000313" key="7">
    <source>
        <dbReference type="EMBL" id="MYH62030.1"/>
    </source>
</evidence>
<dbReference type="InterPro" id="IPR002716">
    <property type="entry name" value="PIN_dom"/>
</dbReference>
<feature type="binding site" evidence="5">
    <location>
        <position position="8"/>
    </location>
    <ligand>
        <name>Mg(2+)</name>
        <dbReference type="ChEBI" id="CHEBI:18420"/>
    </ligand>
</feature>
<name>A0A6B1G0M5_9CHLR</name>
<dbReference type="AlphaFoldDB" id="A0A6B1G0M5"/>
<proteinExistence type="inferred from homology"/>
<evidence type="ECO:0000256" key="1">
    <source>
        <dbReference type="ARBA" id="ARBA00022649"/>
    </source>
</evidence>
<dbReference type="GO" id="GO:0045926">
    <property type="term" value="P:negative regulation of growth"/>
    <property type="evidence" value="ECO:0007669"/>
    <property type="project" value="UniProtKB-ARBA"/>
</dbReference>
<keyword evidence="2 5" id="KW-0540">Nuclease</keyword>
<dbReference type="EC" id="3.1.-.-" evidence="5"/>
<protein>
    <recommendedName>
        <fullName evidence="5">Ribonuclease VapC</fullName>
        <shortName evidence="5">RNase VapC</shortName>
        <ecNumber evidence="5">3.1.-.-</ecNumber>
    </recommendedName>
    <alternativeName>
        <fullName evidence="5">Toxin VapC</fullName>
    </alternativeName>
</protein>
<dbReference type="InterPro" id="IPR006226">
    <property type="entry name" value="Mtu_PIN"/>
</dbReference>
<dbReference type="InterPro" id="IPR022907">
    <property type="entry name" value="VapC_family"/>
</dbReference>
<comment type="similarity">
    <text evidence="5">Belongs to the PINc/VapC protein family.</text>
</comment>
<gene>
    <name evidence="5" type="primary">vapC</name>
    <name evidence="7" type="ORF">F4148_09790</name>
</gene>
<feature type="domain" description="PIN" evidence="6">
    <location>
        <begin position="5"/>
        <end position="130"/>
    </location>
</feature>
<dbReference type="NCBIfam" id="TIGR00028">
    <property type="entry name" value="Mtu_PIN_fam"/>
    <property type="match status" value="1"/>
</dbReference>
<reference evidence="7" key="1">
    <citation type="submission" date="2019-09" db="EMBL/GenBank/DDBJ databases">
        <title>Characterisation of the sponge microbiome using genome-centric metagenomics.</title>
        <authorList>
            <person name="Engelberts J.P."/>
            <person name="Robbins S.J."/>
            <person name="De Goeij J.M."/>
            <person name="Aranda M."/>
            <person name="Bell S.C."/>
            <person name="Webster N.S."/>
        </authorList>
    </citation>
    <scope>NUCLEOTIDE SEQUENCE</scope>
    <source>
        <strain evidence="7">SB0675_bin_29</strain>
    </source>
</reference>
<dbReference type="GO" id="GO:0004540">
    <property type="term" value="F:RNA nuclease activity"/>
    <property type="evidence" value="ECO:0007669"/>
    <property type="project" value="InterPro"/>
</dbReference>
<dbReference type="GO" id="GO:0090729">
    <property type="term" value="F:toxin activity"/>
    <property type="evidence" value="ECO:0007669"/>
    <property type="project" value="UniProtKB-KW"/>
</dbReference>
<comment type="caution">
    <text evidence="7">The sequence shown here is derived from an EMBL/GenBank/DDBJ whole genome shotgun (WGS) entry which is preliminary data.</text>
</comment>
<evidence type="ECO:0000256" key="5">
    <source>
        <dbReference type="HAMAP-Rule" id="MF_00265"/>
    </source>
</evidence>
<evidence type="ECO:0000256" key="4">
    <source>
        <dbReference type="ARBA" id="ARBA00022801"/>
    </source>
</evidence>
<feature type="binding site" evidence="5">
    <location>
        <position position="108"/>
    </location>
    <ligand>
        <name>Mg(2+)</name>
        <dbReference type="ChEBI" id="CHEBI:18420"/>
    </ligand>
</feature>
<evidence type="ECO:0000256" key="2">
    <source>
        <dbReference type="ARBA" id="ARBA00022722"/>
    </source>
</evidence>
<dbReference type="InterPro" id="IPR029060">
    <property type="entry name" value="PIN-like_dom_sf"/>
</dbReference>
<dbReference type="Pfam" id="PF01850">
    <property type="entry name" value="PIN"/>
    <property type="match status" value="1"/>
</dbReference>
<dbReference type="SUPFAM" id="SSF88723">
    <property type="entry name" value="PIN domain-like"/>
    <property type="match status" value="1"/>
</dbReference>
<dbReference type="Gene3D" id="3.40.50.1010">
    <property type="entry name" value="5'-nuclease"/>
    <property type="match status" value="1"/>
</dbReference>
<evidence type="ECO:0000259" key="6">
    <source>
        <dbReference type="Pfam" id="PF01850"/>
    </source>
</evidence>
<organism evidence="7">
    <name type="scientific">Caldilineaceae bacterium SB0675_bin_29</name>
    <dbReference type="NCBI Taxonomy" id="2605266"/>
    <lineage>
        <taxon>Bacteria</taxon>
        <taxon>Bacillati</taxon>
        <taxon>Chloroflexota</taxon>
        <taxon>Caldilineae</taxon>
        <taxon>Caldilineales</taxon>
        <taxon>Caldilineaceae</taxon>
    </lineage>
</organism>
<sequence length="146" mass="15952">MAVTVLLDVNVLVALAWPSHVHYSAARAWFSRQSQDGWATCLLTEAGFIRISCNPAVFERRVSPEKAIEFLAELKRVGRHSFWPLDRSVHAMPVDLVARIQGFRQVTDALLVAAALQQGGKVATFDAGLASLVTNSDQKVVSVIPV</sequence>
<keyword evidence="3 5" id="KW-0479">Metal-binding</keyword>
<dbReference type="GO" id="GO:0016788">
    <property type="term" value="F:hydrolase activity, acting on ester bonds"/>
    <property type="evidence" value="ECO:0007669"/>
    <property type="project" value="InterPro"/>
</dbReference>
<comment type="cofactor">
    <cofactor evidence="5">
        <name>Mg(2+)</name>
        <dbReference type="ChEBI" id="CHEBI:18420"/>
    </cofactor>
</comment>
<comment type="function">
    <text evidence="5">Toxic component of a toxin-antitoxin (TA) system. An RNase.</text>
</comment>
<dbReference type="HAMAP" id="MF_00265">
    <property type="entry name" value="VapC_Nob1"/>
    <property type="match status" value="1"/>
</dbReference>